<dbReference type="EMBL" id="VYZN01000001">
    <property type="protein sequence ID" value="KAE9545053.1"/>
    <property type="molecule type" value="Genomic_DNA"/>
</dbReference>
<evidence type="ECO:0000313" key="2">
    <source>
        <dbReference type="Proteomes" id="UP000475862"/>
    </source>
</evidence>
<sequence>MTFLIIRSLLESPPTGSRADIPLSNSGGHCRLQTTELKDRESQGISGFLLLSIWKIFRLQFSTILNLLHNYFNNVHLKVIICNRRTHLKTNNTVVVSEHDLKRRGVRLIPLQTRRVIDELYDGNDKNEDENYLCQQNLKYRHTEFEMHKILDINNLIQLRMNHTKLSYLHNCFRDYRFKNICTVTSSQNTKLLGSLGLVHAICFETFRYKLIRLIAIVIRSYSLRTAYVEITFTHLLNNTISGFHTLSGGNLSTCIPP</sequence>
<proteinExistence type="predicted"/>
<dbReference type="Proteomes" id="UP000475862">
    <property type="component" value="Unassembled WGS sequence"/>
</dbReference>
<gene>
    <name evidence="1" type="ORF">AGLY_000596</name>
</gene>
<name>A0A6G0U7X6_APHGL</name>
<dbReference type="AlphaFoldDB" id="A0A6G0U7X6"/>
<protein>
    <submittedName>
        <fullName evidence="1">Uncharacterized protein</fullName>
    </submittedName>
</protein>
<keyword evidence="2" id="KW-1185">Reference proteome</keyword>
<organism evidence="1 2">
    <name type="scientific">Aphis glycines</name>
    <name type="common">Soybean aphid</name>
    <dbReference type="NCBI Taxonomy" id="307491"/>
    <lineage>
        <taxon>Eukaryota</taxon>
        <taxon>Metazoa</taxon>
        <taxon>Ecdysozoa</taxon>
        <taxon>Arthropoda</taxon>
        <taxon>Hexapoda</taxon>
        <taxon>Insecta</taxon>
        <taxon>Pterygota</taxon>
        <taxon>Neoptera</taxon>
        <taxon>Paraneoptera</taxon>
        <taxon>Hemiptera</taxon>
        <taxon>Sternorrhyncha</taxon>
        <taxon>Aphidomorpha</taxon>
        <taxon>Aphidoidea</taxon>
        <taxon>Aphididae</taxon>
        <taxon>Aphidini</taxon>
        <taxon>Aphis</taxon>
        <taxon>Aphis</taxon>
    </lineage>
</organism>
<reference evidence="1 2" key="1">
    <citation type="submission" date="2019-08" db="EMBL/GenBank/DDBJ databases">
        <title>The genome of the soybean aphid Biotype 1, its phylome, world population structure and adaptation to the North American continent.</title>
        <authorList>
            <person name="Giordano R."/>
            <person name="Donthu R.K."/>
            <person name="Hernandez A.G."/>
            <person name="Wright C.L."/>
            <person name="Zimin A.V."/>
        </authorList>
    </citation>
    <scope>NUCLEOTIDE SEQUENCE [LARGE SCALE GENOMIC DNA]</scope>
    <source>
        <tissue evidence="1">Whole aphids</tissue>
    </source>
</reference>
<comment type="caution">
    <text evidence="1">The sequence shown here is derived from an EMBL/GenBank/DDBJ whole genome shotgun (WGS) entry which is preliminary data.</text>
</comment>
<accession>A0A6G0U7X6</accession>
<evidence type="ECO:0000313" key="1">
    <source>
        <dbReference type="EMBL" id="KAE9545053.1"/>
    </source>
</evidence>